<dbReference type="InterPro" id="IPR042509">
    <property type="entry name" value="ZCCHC3"/>
</dbReference>
<evidence type="ECO:0000313" key="5">
    <source>
        <dbReference type="Ensembl" id="ENSXETP00000072497"/>
    </source>
</evidence>
<evidence type="ECO:0000313" key="6">
    <source>
        <dbReference type="Proteomes" id="UP000008143"/>
    </source>
</evidence>
<gene>
    <name evidence="5 7 8" type="primary">LOC101730707</name>
</gene>
<reference evidence="7" key="3">
    <citation type="submission" date="2025-04" db="UniProtKB">
        <authorList>
            <consortium name="RefSeq"/>
        </authorList>
    </citation>
    <scope>IDENTIFICATION</scope>
    <source>
        <strain evidence="7">Nigerian</strain>
        <tissue evidence="7">Liver and blood</tissue>
    </source>
</reference>
<dbReference type="KEGG" id="xtr:101730707"/>
<name>A0A6I8QVW1_XENTR</name>
<accession>A0A6I8QVW1</accession>
<dbReference type="AGR" id="Xenbase:XB-GENE-29084755"/>
<dbReference type="GO" id="GO:0003690">
    <property type="term" value="F:double-stranded DNA binding"/>
    <property type="evidence" value="ECO:0007669"/>
    <property type="project" value="InterPro"/>
</dbReference>
<dbReference type="Bgee" id="ENSXETG00000040579">
    <property type="expression patterns" value="Expressed in ovary and 5 other cell types or tissues"/>
</dbReference>
<dbReference type="PANTHER" id="PTHR22639:SF10">
    <property type="match status" value="1"/>
</dbReference>
<dbReference type="OrthoDB" id="3863715at2759"/>
<feature type="compositionally biased region" description="Polar residues" evidence="2">
    <location>
        <begin position="131"/>
        <end position="160"/>
    </location>
</feature>
<dbReference type="Xenbase" id="XB-GENE-29084755">
    <property type="gene designation" value="LOC101730707"/>
</dbReference>
<evidence type="ECO:0000313" key="7">
    <source>
        <dbReference type="RefSeq" id="XP_004915563.1"/>
    </source>
</evidence>
<dbReference type="AlphaFoldDB" id="A0A6I8QVW1"/>
<dbReference type="RefSeq" id="XP_004915563.1">
    <property type="nucleotide sequence ID" value="XM_004915506.4"/>
</dbReference>
<evidence type="ECO:0000256" key="2">
    <source>
        <dbReference type="SAM" id="MobiDB-lite"/>
    </source>
</evidence>
<keyword evidence="6" id="KW-1185">Reference proteome</keyword>
<keyword evidence="1" id="KW-0175">Coiled coil</keyword>
<dbReference type="Ensembl" id="ENSXETT00000069847">
    <property type="protein sequence ID" value="ENSXETP00000072497"/>
    <property type="gene ID" value="ENSXETG00000040579"/>
</dbReference>
<feature type="domain" description="Zinc finger CCHC" evidence="4">
    <location>
        <begin position="418"/>
        <end position="489"/>
    </location>
</feature>
<dbReference type="GeneID" id="101730707"/>
<dbReference type="Pfam" id="PF23057">
    <property type="entry name" value="RBD_ZCCHC3_1st"/>
    <property type="match status" value="1"/>
</dbReference>
<dbReference type="Proteomes" id="UP000008143">
    <property type="component" value="Chromosome 6"/>
</dbReference>
<dbReference type="InterPro" id="IPR057810">
    <property type="entry name" value="RBD_ZCCHC3_1st"/>
</dbReference>
<reference evidence="5" key="1">
    <citation type="journal article" date="2010" name="Science">
        <title>The genome of the Western clawed frog Xenopus tropicalis.</title>
        <authorList>
            <person name="Hellsten U."/>
            <person name="Harland R.M."/>
            <person name="Gilchrist M.J."/>
            <person name="Hendrix D."/>
            <person name="Jurka J."/>
            <person name="Kapitonov V."/>
            <person name="Ovcharenko I."/>
            <person name="Putnam N.H."/>
            <person name="Shu S."/>
            <person name="Taher L."/>
            <person name="Blitz I.L."/>
            <person name="Blumberg B."/>
            <person name="Dichmann D.S."/>
            <person name="Dubchak I."/>
            <person name="Amaya E."/>
            <person name="Detter J.C."/>
            <person name="Fletcher R."/>
            <person name="Gerhard D.S."/>
            <person name="Goodstein D."/>
            <person name="Graves T."/>
            <person name="Grigoriev I.V."/>
            <person name="Grimwood J."/>
            <person name="Kawashima T."/>
            <person name="Lindquist E."/>
            <person name="Lucas S.M."/>
            <person name="Mead P.E."/>
            <person name="Mitros T."/>
            <person name="Ogino H."/>
            <person name="Ohta Y."/>
            <person name="Poliakov A.V."/>
            <person name="Pollet N."/>
            <person name="Robert J."/>
            <person name="Salamov A."/>
            <person name="Sater A.K."/>
            <person name="Schmutz J."/>
            <person name="Terry A."/>
            <person name="Vize P.D."/>
            <person name="Warren W.C."/>
            <person name="Wells D."/>
            <person name="Wills A."/>
            <person name="Wilson R.K."/>
            <person name="Zimmerman L.B."/>
            <person name="Zorn A.M."/>
            <person name="Grainger R."/>
            <person name="Grammer T."/>
            <person name="Khokha M.K."/>
            <person name="Richardson P.M."/>
            <person name="Rokhsar D.S."/>
        </authorList>
    </citation>
    <scope>NUCLEOTIDE SEQUENCE [LARGE SCALE GENOMIC DNA]</scope>
    <source>
        <strain evidence="5">Nigerian</strain>
    </source>
</reference>
<dbReference type="InterPro" id="IPR057811">
    <property type="entry name" value="RBD_ZCCHC3_2nd"/>
</dbReference>
<dbReference type="GeneTree" id="ENSGT00530000063983"/>
<reference evidence="5" key="2">
    <citation type="submission" date="2020-05" db="UniProtKB">
        <authorList>
            <consortium name="Ensembl"/>
        </authorList>
    </citation>
    <scope>IDENTIFICATION</scope>
</reference>
<dbReference type="GO" id="GO:0002218">
    <property type="term" value="P:activation of innate immune response"/>
    <property type="evidence" value="ECO:0007669"/>
    <property type="project" value="InterPro"/>
</dbReference>
<proteinExistence type="predicted"/>
<feature type="coiled-coil region" evidence="1">
    <location>
        <begin position="57"/>
        <end position="84"/>
    </location>
</feature>
<feature type="compositionally biased region" description="Polar residues" evidence="2">
    <location>
        <begin position="168"/>
        <end position="181"/>
    </location>
</feature>
<evidence type="ECO:0000313" key="8">
    <source>
        <dbReference type="Xenbase" id="XB-GENE-29084755"/>
    </source>
</evidence>
<dbReference type="GO" id="GO:0003723">
    <property type="term" value="F:RNA binding"/>
    <property type="evidence" value="ECO:0007669"/>
    <property type="project" value="InterPro"/>
</dbReference>
<evidence type="ECO:0000259" key="4">
    <source>
        <dbReference type="Pfam" id="PF23058"/>
    </source>
</evidence>
<feature type="region of interest" description="Disordered" evidence="2">
    <location>
        <begin position="122"/>
        <end position="183"/>
    </location>
</feature>
<feature type="domain" description="Zinc finger CCHC" evidence="3">
    <location>
        <begin position="329"/>
        <end position="403"/>
    </location>
</feature>
<dbReference type="Pfam" id="PF23058">
    <property type="entry name" value="RBD_ZCCHC3_2nd"/>
    <property type="match status" value="1"/>
</dbReference>
<evidence type="ECO:0000256" key="1">
    <source>
        <dbReference type="SAM" id="Coils"/>
    </source>
</evidence>
<dbReference type="PANTHER" id="PTHR22639">
    <property type="entry name" value="GAG-RELATED PROTEIN"/>
    <property type="match status" value="1"/>
</dbReference>
<evidence type="ECO:0000259" key="3">
    <source>
        <dbReference type="Pfam" id="PF23057"/>
    </source>
</evidence>
<sequence>MAQDNRCRPGIKASSSTQFCGSYVKEKILEFSELFGNLEADCVVLRRRLQKKRAECKKAFSLKREQIRRDIAELQELLEEKATRLCQLRTQVRGLEEKYGEGKVDDFQEFQKDIEQCKRFCDSKSEEESDGPTTTQLESSSEDSLTSKTHQEESVGSSCNYEHIPTSPLFTENSETDQVNGVESKRTDVATTIATNLNGSPPVQNIISESQLLVPLNSEATAIQILDEPHMESVGKTPTDPVICGQQGAEATLPAPSQVGGPSNMNQGFSNDVRPLDDSLNMKSCPRLSLEPPLLDPQGSKESLVLGPHETFSRRANATQGASSTMKKRNVAHIRWNGEGNPPERSAVIDKVLAMGFVPSDLYAVIHPHRIPEYDISFVESQDLSRFCEAFEQHKYEATWLGFSAEPITRSQVCTVTILVRNESLPVNDLTVWLSRYGDLIGAPTKTLDERKIWTGGWKCQMRLKQINNVIQHIPRSAYLGRDRIMCFYNGQPKNCFKCGSDEHPSISCLVTKCSRCHTTGHATKTCNNIRCNLCSLLGHTYSRCPQAWHNTGATCVTPQQETNKQPTIIQGDRVAAVSCAQQQSHVAKECLQFSSEEV</sequence>
<organism evidence="5">
    <name type="scientific">Xenopus tropicalis</name>
    <name type="common">Western clawed frog</name>
    <name type="synonym">Silurana tropicalis</name>
    <dbReference type="NCBI Taxonomy" id="8364"/>
    <lineage>
        <taxon>Eukaryota</taxon>
        <taxon>Metazoa</taxon>
        <taxon>Chordata</taxon>
        <taxon>Craniata</taxon>
        <taxon>Vertebrata</taxon>
        <taxon>Euteleostomi</taxon>
        <taxon>Amphibia</taxon>
        <taxon>Batrachia</taxon>
        <taxon>Anura</taxon>
        <taxon>Pipoidea</taxon>
        <taxon>Pipidae</taxon>
        <taxon>Xenopodinae</taxon>
        <taxon>Xenopus</taxon>
        <taxon>Silurana</taxon>
    </lineage>
</organism>
<protein>
    <submittedName>
        <fullName evidence="5">Uncharacterized LOC101730707</fullName>
    </submittedName>
    <submittedName>
        <fullName evidence="7">Uncharacterized protein LOC101730707</fullName>
    </submittedName>
</protein>